<keyword evidence="5 6" id="KW-0472">Membrane</keyword>
<keyword evidence="4 6" id="KW-1133">Transmembrane helix</keyword>
<accession>I7LHZ1</accession>
<gene>
    <name evidence="9" type="ORF">CAAU_2312</name>
</gene>
<dbReference type="EMBL" id="CAKP01000122">
    <property type="protein sequence ID" value="CCJ34396.1"/>
    <property type="molecule type" value="Genomic_DNA"/>
</dbReference>
<evidence type="ECO:0000256" key="6">
    <source>
        <dbReference type="SAM" id="Phobius"/>
    </source>
</evidence>
<dbReference type="RefSeq" id="WP_008909650.1">
    <property type="nucleotide sequence ID" value="NZ_CAKP01000122.1"/>
</dbReference>
<feature type="transmembrane region" description="Helical" evidence="6">
    <location>
        <begin position="347"/>
        <end position="369"/>
    </location>
</feature>
<dbReference type="AlphaFoldDB" id="I7LHZ1"/>
<evidence type="ECO:0000256" key="1">
    <source>
        <dbReference type="ARBA" id="ARBA00004651"/>
    </source>
</evidence>
<dbReference type="Pfam" id="PF00753">
    <property type="entry name" value="Lactamase_B"/>
    <property type="match status" value="1"/>
</dbReference>
<comment type="subcellular location">
    <subcellularLocation>
        <location evidence="1">Cell membrane</location>
        <topology evidence="1">Multi-pass membrane protein</topology>
    </subcellularLocation>
</comment>
<feature type="transmembrane region" description="Helical" evidence="6">
    <location>
        <begin position="42"/>
        <end position="59"/>
    </location>
</feature>
<dbReference type="InterPro" id="IPR004797">
    <property type="entry name" value="Competence_ComEC/Rec2"/>
</dbReference>
<dbReference type="InterPro" id="IPR035681">
    <property type="entry name" value="ComA-like_MBL"/>
</dbReference>
<proteinExistence type="predicted"/>
<feature type="transmembrane region" description="Helical" evidence="6">
    <location>
        <begin position="435"/>
        <end position="451"/>
    </location>
</feature>
<evidence type="ECO:0000256" key="2">
    <source>
        <dbReference type="ARBA" id="ARBA00022475"/>
    </source>
</evidence>
<feature type="transmembrane region" description="Helical" evidence="6">
    <location>
        <begin position="301"/>
        <end position="317"/>
    </location>
</feature>
<feature type="transmembrane region" description="Helical" evidence="6">
    <location>
        <begin position="277"/>
        <end position="295"/>
    </location>
</feature>
<evidence type="ECO:0000313" key="9">
    <source>
        <dbReference type="EMBL" id="CCJ34396.1"/>
    </source>
</evidence>
<dbReference type="NCBIfam" id="TIGR00361">
    <property type="entry name" value="ComEC_Rec2"/>
    <property type="match status" value="1"/>
</dbReference>
<evidence type="ECO:0000256" key="5">
    <source>
        <dbReference type="ARBA" id="ARBA00023136"/>
    </source>
</evidence>
<keyword evidence="3 6" id="KW-0812">Transmembrane</keyword>
<evidence type="ECO:0000256" key="3">
    <source>
        <dbReference type="ARBA" id="ARBA00022692"/>
    </source>
</evidence>
<dbReference type="GO" id="GO:0005886">
    <property type="term" value="C:plasma membrane"/>
    <property type="evidence" value="ECO:0007669"/>
    <property type="project" value="UniProtKB-SubCell"/>
</dbReference>
<feature type="domain" description="ComEC/Rec2-related protein" evidence="8">
    <location>
        <begin position="183"/>
        <end position="428"/>
    </location>
</feature>
<evidence type="ECO:0000256" key="4">
    <source>
        <dbReference type="ARBA" id="ARBA00022989"/>
    </source>
</evidence>
<sequence length="691" mass="79497">MLIPYLTLFFILGVLIYFSGSIILISAALTALFLIFINKRSLIYFLIAFLVLGILVANFKHSNFVKKEELLRNNNIFDGYIAEKNSDSYLIVNYKENYKILLYTTKEFSPGDYIKIYSKFEPIQTYKKKNYYSRGIIGKIKENENFTIINKKTVLSSLVKIKYFLINRLTLIDKKAGGLIAAILFGYTSNMKEEYKIFNDLGLSHFLAVSGFNLGIIFLFFNRIFECFGANLRKILSLIICFIFILISSLEPSVLRAFIMIAFVSLSKIVKRPSLGLNNLFIAALLMLLFNPYLIFNRGFIFSYLATFSILILGHYIKNANNDISAALSTFLFITPISLIYNGYFSIYSLILNIILSPFIGILTILSFLSSIIFLVFKLDIFLFPPLFFGIKLFEIITKISKYNIQMFFSMNYITLVSYYLLIFINLIKKEYRKFNYILVLFLISSILYNPKNLKVNIINVGQGDSILIETPYKKVILIDTGPSFDDYIAAKEKIVPFIKRKGYNKIDLLIITHPHKDHFSGFYTILNNFNVYNIAAPFNIDNIKSTLLLKGDEVVMDGVVLKVLYPEVLQQKDDKNENAIVLELSFKDFYMLLPSDVDLDNIDLENKDYDIVQLPHHGSIKSFDINTAEKYKFSVAVVSVGKNNFGHPSNLLMEYLYQRGVRIFRTDINGNITIHTDGKKYFIKGDFDDS</sequence>
<dbReference type="NCBIfam" id="TIGR00360">
    <property type="entry name" value="ComEC_N-term"/>
    <property type="match status" value="1"/>
</dbReference>
<dbReference type="Pfam" id="PF03772">
    <property type="entry name" value="Competence"/>
    <property type="match status" value="1"/>
</dbReference>
<dbReference type="InterPro" id="IPR004477">
    <property type="entry name" value="ComEC_N"/>
</dbReference>
<dbReference type="eggNOG" id="COG0658">
    <property type="taxonomic scope" value="Bacteria"/>
</dbReference>
<dbReference type="STRING" id="857293.CAAU_2312"/>
<dbReference type="PANTHER" id="PTHR30619">
    <property type="entry name" value="DNA INTERNALIZATION/COMPETENCE PROTEIN COMEC/REC2"/>
    <property type="match status" value="1"/>
</dbReference>
<protein>
    <submittedName>
        <fullName evidence="9">Late competence protein ComEC, DNA transport</fullName>
    </submittedName>
</protein>
<dbReference type="CDD" id="cd07731">
    <property type="entry name" value="ComA-like_MBL-fold"/>
    <property type="match status" value="1"/>
</dbReference>
<dbReference type="SUPFAM" id="SSF56281">
    <property type="entry name" value="Metallo-hydrolase/oxidoreductase"/>
    <property type="match status" value="1"/>
</dbReference>
<organism evidence="9 10">
    <name type="scientific">Caloramator australicus RC3</name>
    <dbReference type="NCBI Taxonomy" id="857293"/>
    <lineage>
        <taxon>Bacteria</taxon>
        <taxon>Bacillati</taxon>
        <taxon>Bacillota</taxon>
        <taxon>Clostridia</taxon>
        <taxon>Eubacteriales</taxon>
        <taxon>Clostridiaceae</taxon>
        <taxon>Caloramator</taxon>
    </lineage>
</organism>
<dbReference type="eggNOG" id="COG2333">
    <property type="taxonomic scope" value="Bacteria"/>
</dbReference>
<dbReference type="Gene3D" id="3.60.15.10">
    <property type="entry name" value="Ribonuclease Z/Hydroxyacylglutathione hydrolase-like"/>
    <property type="match status" value="1"/>
</dbReference>
<dbReference type="Proteomes" id="UP000007652">
    <property type="component" value="Unassembled WGS sequence"/>
</dbReference>
<evidence type="ECO:0000313" key="10">
    <source>
        <dbReference type="Proteomes" id="UP000007652"/>
    </source>
</evidence>
<feature type="transmembrane region" description="Helical" evidence="6">
    <location>
        <begin position="7"/>
        <end position="36"/>
    </location>
</feature>
<feature type="domain" description="Metallo-beta-lactamase" evidence="7">
    <location>
        <begin position="460"/>
        <end position="536"/>
    </location>
</feature>
<dbReference type="InterPro" id="IPR052159">
    <property type="entry name" value="Competence_DNA_uptake"/>
</dbReference>
<feature type="transmembrane region" description="Helical" evidence="6">
    <location>
        <begin position="407"/>
        <end position="428"/>
    </location>
</feature>
<dbReference type="InterPro" id="IPR001279">
    <property type="entry name" value="Metallo-B-lactamas"/>
</dbReference>
<name>I7LHZ1_9CLOT</name>
<keyword evidence="10" id="KW-1185">Reference proteome</keyword>
<dbReference type="PANTHER" id="PTHR30619:SF7">
    <property type="entry name" value="BETA-LACTAMASE DOMAIN PROTEIN"/>
    <property type="match status" value="1"/>
</dbReference>
<evidence type="ECO:0000259" key="7">
    <source>
        <dbReference type="Pfam" id="PF00753"/>
    </source>
</evidence>
<dbReference type="InterPro" id="IPR036866">
    <property type="entry name" value="RibonucZ/Hydroxyglut_hydro"/>
</dbReference>
<evidence type="ECO:0000259" key="8">
    <source>
        <dbReference type="Pfam" id="PF03772"/>
    </source>
</evidence>
<dbReference type="GO" id="GO:0030420">
    <property type="term" value="P:establishment of competence for transformation"/>
    <property type="evidence" value="ECO:0007669"/>
    <property type="project" value="InterPro"/>
</dbReference>
<comment type="caution">
    <text evidence="9">The sequence shown here is derived from an EMBL/GenBank/DDBJ whole genome shotgun (WGS) entry which is preliminary data.</text>
</comment>
<feature type="transmembrane region" description="Helical" evidence="6">
    <location>
        <begin position="324"/>
        <end position="341"/>
    </location>
</feature>
<feature type="transmembrane region" description="Helical" evidence="6">
    <location>
        <begin position="201"/>
        <end position="221"/>
    </location>
</feature>
<keyword evidence="2" id="KW-1003">Cell membrane</keyword>
<reference evidence="9 10" key="1">
    <citation type="journal article" date="2011" name="J. Bacteriol.">
        <title>Draft genome sequence of Caloramator australicus strain RC3T, a thermoanaerobe from the Great Artesian Basin of Australia.</title>
        <authorList>
            <person name="Ogg C.D."/>
            <person name="Patel B.K.C."/>
        </authorList>
    </citation>
    <scope>NUCLEOTIDE SEQUENCE [LARGE SCALE GENOMIC DNA]</scope>
    <source>
        <strain evidence="9 10">RC3</strain>
    </source>
</reference>